<evidence type="ECO:0000313" key="14">
    <source>
        <dbReference type="Proteomes" id="UP000193498"/>
    </source>
</evidence>
<evidence type="ECO:0000256" key="11">
    <source>
        <dbReference type="SAM" id="Phobius"/>
    </source>
</evidence>
<proteinExistence type="inferred from homology"/>
<sequence>MVDGHLPLLSNTEAVLSCLFFVAVFVGGFYVKSPVSHSANFSKNDPRVIIHRIKCVLVACIVSPLYLYMLLSYKGYFNQKNSFLELLNILGLSYRSAITSIVSSLLIVAALFLGPLVLAALDQELPFQSQFNFTADVLETVTSLSGFRNFIFGPIAEEFIFRSCMVPVYHFAGFSPSITVLCLPLYFGAAHIHHAIAVYYKTRSLRGALIGAGICQLNAFQFFYCTVFGMLATFLFSRTSSIYGPVASHTFCNIMGFPDLSGPKRYPKHRTLLWISLIGGVFLFSLILYPLTSPQWFSSMYWAE</sequence>
<keyword evidence="8 11" id="KW-0472">Membrane</keyword>
<dbReference type="InterPro" id="IPR039731">
    <property type="entry name" value="Rce1"/>
</dbReference>
<feature type="domain" description="CAAX prenyl protease 2/Lysostaphin resistance protein A-like" evidence="12">
    <location>
        <begin position="145"/>
        <end position="255"/>
    </location>
</feature>
<comment type="catalytic activity">
    <reaction evidence="9">
        <text>Hydrolyzes the peptide bond -P2-(S-farnesyl or geranylgeranyl)C-P1'-P2'-P3'-COOH where P1' and P2' are amino acids with aliphatic sidechains and P3' is any C-terminal residue.</text>
        <dbReference type="EC" id="3.4.26.1"/>
    </reaction>
</comment>
<dbReference type="PANTHER" id="PTHR13046:SF0">
    <property type="entry name" value="CAAX PRENYL PROTEASE 2"/>
    <property type="match status" value="1"/>
</dbReference>
<protein>
    <recommendedName>
        <fullName evidence="10">intramembrane prenyl-peptidase Rce1</fullName>
        <ecNumber evidence="10">3.4.26.1</ecNumber>
    </recommendedName>
</protein>
<gene>
    <name evidence="13" type="ORF">K493DRAFT_253108</name>
</gene>
<dbReference type="Pfam" id="PF02517">
    <property type="entry name" value="Rce1-like"/>
    <property type="match status" value="1"/>
</dbReference>
<dbReference type="PANTHER" id="PTHR13046">
    <property type="entry name" value="PROTEASE U48 CAAX PRENYL PROTEASE RCE1"/>
    <property type="match status" value="1"/>
</dbReference>
<dbReference type="OrthoDB" id="271604at2759"/>
<dbReference type="GO" id="GO:0004222">
    <property type="term" value="F:metalloendopeptidase activity"/>
    <property type="evidence" value="ECO:0007669"/>
    <property type="project" value="InterPro"/>
</dbReference>
<feature type="transmembrane region" description="Helical" evidence="11">
    <location>
        <begin position="53"/>
        <end position="77"/>
    </location>
</feature>
<evidence type="ECO:0000256" key="6">
    <source>
        <dbReference type="ARBA" id="ARBA00022824"/>
    </source>
</evidence>
<feature type="transmembrane region" description="Helical" evidence="11">
    <location>
        <begin position="272"/>
        <end position="292"/>
    </location>
</feature>
<evidence type="ECO:0000256" key="7">
    <source>
        <dbReference type="ARBA" id="ARBA00022989"/>
    </source>
</evidence>
<keyword evidence="5" id="KW-0378">Hydrolase</keyword>
<keyword evidence="14" id="KW-1185">Reference proteome</keyword>
<dbReference type="Proteomes" id="UP000193498">
    <property type="component" value="Unassembled WGS sequence"/>
</dbReference>
<evidence type="ECO:0000256" key="1">
    <source>
        <dbReference type="ARBA" id="ARBA00004477"/>
    </source>
</evidence>
<dbReference type="AlphaFoldDB" id="A0A1Y1Z3R8"/>
<dbReference type="GO" id="GO:0071586">
    <property type="term" value="P:CAAX-box protein processing"/>
    <property type="evidence" value="ECO:0007669"/>
    <property type="project" value="InterPro"/>
</dbReference>
<dbReference type="GO" id="GO:0005789">
    <property type="term" value="C:endoplasmic reticulum membrane"/>
    <property type="evidence" value="ECO:0007669"/>
    <property type="project" value="UniProtKB-SubCell"/>
</dbReference>
<comment type="similarity">
    <text evidence="2">Belongs to the peptidase U48 family.</text>
</comment>
<feature type="transmembrane region" description="Helical" evidence="11">
    <location>
        <begin position="168"/>
        <end position="187"/>
    </location>
</feature>
<evidence type="ECO:0000256" key="5">
    <source>
        <dbReference type="ARBA" id="ARBA00022801"/>
    </source>
</evidence>
<evidence type="ECO:0000256" key="9">
    <source>
        <dbReference type="ARBA" id="ARBA00047280"/>
    </source>
</evidence>
<evidence type="ECO:0000256" key="8">
    <source>
        <dbReference type="ARBA" id="ARBA00023136"/>
    </source>
</evidence>
<feature type="transmembrane region" description="Helical" evidence="11">
    <location>
        <begin position="14"/>
        <end position="32"/>
    </location>
</feature>
<comment type="subcellular location">
    <subcellularLocation>
        <location evidence="1">Endoplasmic reticulum membrane</location>
        <topology evidence="1">Multi-pass membrane protein</topology>
    </subcellularLocation>
</comment>
<dbReference type="EMBL" id="MCFE01000030">
    <property type="protein sequence ID" value="ORY04903.1"/>
    <property type="molecule type" value="Genomic_DNA"/>
</dbReference>
<evidence type="ECO:0000256" key="2">
    <source>
        <dbReference type="ARBA" id="ARBA00006897"/>
    </source>
</evidence>
<organism evidence="13 14">
    <name type="scientific">Basidiobolus meristosporus CBS 931.73</name>
    <dbReference type="NCBI Taxonomy" id="1314790"/>
    <lineage>
        <taxon>Eukaryota</taxon>
        <taxon>Fungi</taxon>
        <taxon>Fungi incertae sedis</taxon>
        <taxon>Zoopagomycota</taxon>
        <taxon>Entomophthoromycotina</taxon>
        <taxon>Basidiobolomycetes</taxon>
        <taxon>Basidiobolales</taxon>
        <taxon>Basidiobolaceae</taxon>
        <taxon>Basidiobolus</taxon>
    </lineage>
</organism>
<dbReference type="InParanoid" id="A0A1Y1Z3R8"/>
<feature type="transmembrane region" description="Helical" evidence="11">
    <location>
        <begin position="208"/>
        <end position="236"/>
    </location>
</feature>
<evidence type="ECO:0000256" key="3">
    <source>
        <dbReference type="ARBA" id="ARBA00022670"/>
    </source>
</evidence>
<dbReference type="FunCoup" id="A0A1Y1Z3R8">
    <property type="interactions" value="445"/>
</dbReference>
<comment type="caution">
    <text evidence="13">The sequence shown here is derived from an EMBL/GenBank/DDBJ whole genome shotgun (WGS) entry which is preliminary data.</text>
</comment>
<accession>A0A1Y1Z3R8</accession>
<dbReference type="InterPro" id="IPR003675">
    <property type="entry name" value="Rce1/LyrA-like_dom"/>
</dbReference>
<feature type="transmembrane region" description="Helical" evidence="11">
    <location>
        <begin position="97"/>
        <end position="121"/>
    </location>
</feature>
<keyword evidence="7 11" id="KW-1133">Transmembrane helix</keyword>
<keyword evidence="4 11" id="KW-0812">Transmembrane</keyword>
<reference evidence="13 14" key="1">
    <citation type="submission" date="2016-07" db="EMBL/GenBank/DDBJ databases">
        <title>Pervasive Adenine N6-methylation of Active Genes in Fungi.</title>
        <authorList>
            <consortium name="DOE Joint Genome Institute"/>
            <person name="Mondo S.J."/>
            <person name="Dannebaum R.O."/>
            <person name="Kuo R.C."/>
            <person name="Labutti K."/>
            <person name="Haridas S."/>
            <person name="Kuo A."/>
            <person name="Salamov A."/>
            <person name="Ahrendt S.R."/>
            <person name="Lipzen A."/>
            <person name="Sullivan W."/>
            <person name="Andreopoulos W.B."/>
            <person name="Clum A."/>
            <person name="Lindquist E."/>
            <person name="Daum C."/>
            <person name="Ramamoorthy G.K."/>
            <person name="Gryganskyi A."/>
            <person name="Culley D."/>
            <person name="Magnuson J.K."/>
            <person name="James T.Y."/>
            <person name="O'Malley M.A."/>
            <person name="Stajich J.E."/>
            <person name="Spatafora J.W."/>
            <person name="Visel A."/>
            <person name="Grigoriev I.V."/>
        </authorList>
    </citation>
    <scope>NUCLEOTIDE SEQUENCE [LARGE SCALE GENOMIC DNA]</scope>
    <source>
        <strain evidence="13 14">CBS 931.73</strain>
    </source>
</reference>
<evidence type="ECO:0000313" key="13">
    <source>
        <dbReference type="EMBL" id="ORY04903.1"/>
    </source>
</evidence>
<keyword evidence="3" id="KW-0645">Protease</keyword>
<dbReference type="EC" id="3.4.26.1" evidence="10"/>
<evidence type="ECO:0000256" key="4">
    <source>
        <dbReference type="ARBA" id="ARBA00022692"/>
    </source>
</evidence>
<keyword evidence="6" id="KW-0256">Endoplasmic reticulum</keyword>
<evidence type="ECO:0000259" key="12">
    <source>
        <dbReference type="Pfam" id="PF02517"/>
    </source>
</evidence>
<name>A0A1Y1Z3R8_9FUNG</name>
<dbReference type="STRING" id="1314790.A0A1Y1Z3R8"/>
<evidence type="ECO:0000256" key="10">
    <source>
        <dbReference type="ARBA" id="ARBA00049729"/>
    </source>
</evidence>